<organism evidence="2 3">
    <name type="scientific">Monodon monoceros</name>
    <name type="common">Narwhal</name>
    <name type="synonym">Ceratodon monodon</name>
    <dbReference type="NCBI Taxonomy" id="40151"/>
    <lineage>
        <taxon>Eukaryota</taxon>
        <taxon>Metazoa</taxon>
        <taxon>Chordata</taxon>
        <taxon>Craniata</taxon>
        <taxon>Vertebrata</taxon>
        <taxon>Euteleostomi</taxon>
        <taxon>Mammalia</taxon>
        <taxon>Eutheria</taxon>
        <taxon>Laurasiatheria</taxon>
        <taxon>Artiodactyla</taxon>
        <taxon>Whippomorpha</taxon>
        <taxon>Cetacea</taxon>
        <taxon>Odontoceti</taxon>
        <taxon>Monodontidae</taxon>
        <taxon>Monodon</taxon>
    </lineage>
</organism>
<dbReference type="GO" id="GO:0005506">
    <property type="term" value="F:iron ion binding"/>
    <property type="evidence" value="ECO:0007669"/>
    <property type="project" value="InterPro"/>
</dbReference>
<dbReference type="GO" id="GO:0004497">
    <property type="term" value="F:monooxygenase activity"/>
    <property type="evidence" value="ECO:0007669"/>
    <property type="project" value="InterPro"/>
</dbReference>
<sequence>MPGAKRQGLGEPIRWLGLGRGSEEAIPSPNPFPFSVQAKWQHLVTEGSTHMDMFEHISLMTLDSLQKCVFSFGSNCQEKPSEYIAVILELSALVAKRHQRIFLNIDLLYYLTPDGR</sequence>
<evidence type="ECO:0000313" key="3">
    <source>
        <dbReference type="Proteomes" id="UP000308365"/>
    </source>
</evidence>
<dbReference type="Pfam" id="PF00067">
    <property type="entry name" value="p450"/>
    <property type="match status" value="1"/>
</dbReference>
<evidence type="ECO:0000313" key="2">
    <source>
        <dbReference type="EMBL" id="TKC33201.1"/>
    </source>
</evidence>
<dbReference type="GO" id="GO:0020037">
    <property type="term" value="F:heme binding"/>
    <property type="evidence" value="ECO:0007669"/>
    <property type="project" value="InterPro"/>
</dbReference>
<dbReference type="Proteomes" id="UP000308365">
    <property type="component" value="Unassembled WGS sequence"/>
</dbReference>
<comment type="caution">
    <text evidence="2">The sequence shown here is derived from an EMBL/GenBank/DDBJ whole genome shotgun (WGS) entry which is preliminary data.</text>
</comment>
<dbReference type="EMBL" id="RWIC01018586">
    <property type="protein sequence ID" value="TKC33201.1"/>
    <property type="molecule type" value="Genomic_DNA"/>
</dbReference>
<proteinExistence type="inferred from homology"/>
<evidence type="ECO:0000256" key="1">
    <source>
        <dbReference type="ARBA" id="ARBA00010617"/>
    </source>
</evidence>
<protein>
    <submittedName>
        <fullName evidence="2">Uncharacterized protein</fullName>
    </submittedName>
</protein>
<dbReference type="PANTHER" id="PTHR24291">
    <property type="entry name" value="CYTOCHROME P450 FAMILY 4"/>
    <property type="match status" value="1"/>
</dbReference>
<dbReference type="AlphaFoldDB" id="A0A4U1EAG5"/>
<dbReference type="InterPro" id="IPR050196">
    <property type="entry name" value="Cytochrome_P450_Monoox"/>
</dbReference>
<reference evidence="3" key="1">
    <citation type="journal article" date="2019" name="IScience">
        <title>Narwhal Genome Reveals Long-Term Low Genetic Diversity despite Current Large Abundance Size.</title>
        <authorList>
            <person name="Westbury M.V."/>
            <person name="Petersen B."/>
            <person name="Garde E."/>
            <person name="Heide-Jorgensen M.P."/>
            <person name="Lorenzen E.D."/>
        </authorList>
    </citation>
    <scope>NUCLEOTIDE SEQUENCE [LARGE SCALE GENOMIC DNA]</scope>
</reference>
<comment type="similarity">
    <text evidence="1">Belongs to the cytochrome P450 family.</text>
</comment>
<feature type="non-terminal residue" evidence="2">
    <location>
        <position position="116"/>
    </location>
</feature>
<dbReference type="SUPFAM" id="SSF48264">
    <property type="entry name" value="Cytochrome P450"/>
    <property type="match status" value="1"/>
</dbReference>
<name>A0A4U1EAG5_MONMO</name>
<dbReference type="PANTHER" id="PTHR24291:SF198">
    <property type="entry name" value="CYTOCHROME P450 4F3"/>
    <property type="match status" value="1"/>
</dbReference>
<accession>A0A4U1EAG5</accession>
<gene>
    <name evidence="2" type="ORF">EI555_014496</name>
</gene>
<dbReference type="InterPro" id="IPR036396">
    <property type="entry name" value="Cyt_P450_sf"/>
</dbReference>
<dbReference type="GO" id="GO:0016705">
    <property type="term" value="F:oxidoreductase activity, acting on paired donors, with incorporation or reduction of molecular oxygen"/>
    <property type="evidence" value="ECO:0007669"/>
    <property type="project" value="InterPro"/>
</dbReference>
<dbReference type="InterPro" id="IPR001128">
    <property type="entry name" value="Cyt_P450"/>
</dbReference>